<gene>
    <name evidence="6" type="ORF">METZ01_LOCUS254848</name>
</gene>
<dbReference type="InterPro" id="IPR050418">
    <property type="entry name" value="D-iso_2-hydroxyacid_DH_PdxB"/>
</dbReference>
<proteinExistence type="inferred from homology"/>
<dbReference type="FunFam" id="3.40.50.720:FF:000203">
    <property type="entry name" value="D-3-phosphoglycerate dehydrogenase (SerA)"/>
    <property type="match status" value="1"/>
</dbReference>
<dbReference type="SUPFAM" id="SSF52283">
    <property type="entry name" value="Formate/glycerate dehydrogenase catalytic domain-like"/>
    <property type="match status" value="1"/>
</dbReference>
<dbReference type="EMBL" id="UINC01068973">
    <property type="protein sequence ID" value="SVC01994.1"/>
    <property type="molecule type" value="Genomic_DNA"/>
</dbReference>
<dbReference type="Pfam" id="PF00389">
    <property type="entry name" value="2-Hacid_dh"/>
    <property type="match status" value="1"/>
</dbReference>
<dbReference type="InterPro" id="IPR036291">
    <property type="entry name" value="NAD(P)-bd_dom_sf"/>
</dbReference>
<feature type="domain" description="D-isomer specific 2-hydroxyacid dehydrogenase NAD-binding" evidence="5">
    <location>
        <begin position="73"/>
        <end position="248"/>
    </location>
</feature>
<evidence type="ECO:0008006" key="7">
    <source>
        <dbReference type="Google" id="ProtNLM"/>
    </source>
</evidence>
<dbReference type="AlphaFoldDB" id="A0A382IQB1"/>
<evidence type="ECO:0000256" key="1">
    <source>
        <dbReference type="ARBA" id="ARBA00005854"/>
    </source>
</evidence>
<keyword evidence="2" id="KW-0560">Oxidoreductase</keyword>
<feature type="domain" description="D-isomer specific 2-hydroxyacid dehydrogenase catalytic" evidence="4">
    <location>
        <begin position="8"/>
        <end position="279"/>
    </location>
</feature>
<dbReference type="InterPro" id="IPR006139">
    <property type="entry name" value="D-isomer_2_OHA_DH_cat_dom"/>
</dbReference>
<comment type="similarity">
    <text evidence="1">Belongs to the D-isomer specific 2-hydroxyacid dehydrogenase family.</text>
</comment>
<evidence type="ECO:0000256" key="3">
    <source>
        <dbReference type="ARBA" id="ARBA00023027"/>
    </source>
</evidence>
<organism evidence="6">
    <name type="scientific">marine metagenome</name>
    <dbReference type="NCBI Taxonomy" id="408172"/>
    <lineage>
        <taxon>unclassified sequences</taxon>
        <taxon>metagenomes</taxon>
        <taxon>ecological metagenomes</taxon>
    </lineage>
</organism>
<dbReference type="SUPFAM" id="SSF51735">
    <property type="entry name" value="NAD(P)-binding Rossmann-fold domains"/>
    <property type="match status" value="1"/>
</dbReference>
<evidence type="ECO:0000256" key="2">
    <source>
        <dbReference type="ARBA" id="ARBA00023002"/>
    </source>
</evidence>
<dbReference type="CDD" id="cd12175">
    <property type="entry name" value="2-Hacid_dh_11"/>
    <property type="match status" value="1"/>
</dbReference>
<dbReference type="InterPro" id="IPR006140">
    <property type="entry name" value="D-isomer_DH_NAD-bd"/>
</dbReference>
<protein>
    <recommendedName>
        <fullName evidence="7">Hydroxyacid dehydrogenase</fullName>
    </recommendedName>
</protein>
<dbReference type="GO" id="GO:0016616">
    <property type="term" value="F:oxidoreductase activity, acting on the CH-OH group of donors, NAD or NADP as acceptor"/>
    <property type="evidence" value="ECO:0007669"/>
    <property type="project" value="InterPro"/>
</dbReference>
<keyword evidence="3" id="KW-0520">NAD</keyword>
<accession>A0A382IQB1</accession>
<reference evidence="6" key="1">
    <citation type="submission" date="2018-05" db="EMBL/GenBank/DDBJ databases">
        <authorList>
            <person name="Lanie J.A."/>
            <person name="Ng W.-L."/>
            <person name="Kazmierczak K.M."/>
            <person name="Andrzejewski T.M."/>
            <person name="Davidsen T.M."/>
            <person name="Wayne K.J."/>
            <person name="Tettelin H."/>
            <person name="Glass J.I."/>
            <person name="Rusch D."/>
            <person name="Podicherti R."/>
            <person name="Tsui H.-C.T."/>
            <person name="Winkler M.E."/>
        </authorList>
    </citation>
    <scope>NUCLEOTIDE SEQUENCE</scope>
</reference>
<evidence type="ECO:0000259" key="4">
    <source>
        <dbReference type="Pfam" id="PF00389"/>
    </source>
</evidence>
<dbReference type="Pfam" id="PF02826">
    <property type="entry name" value="2-Hacid_dh_C"/>
    <property type="match status" value="1"/>
</dbReference>
<name>A0A382IQB1_9ZZZZ</name>
<evidence type="ECO:0000313" key="6">
    <source>
        <dbReference type="EMBL" id="SVC01994.1"/>
    </source>
</evidence>
<sequence length="280" mass="29921">ETRFHYLLKTCDILWHVLKPVTADHINSAPQLKLIQKIGVGVNTIDIKAAKARSIAVCNMPGTNSQAVAEMTLGLMLSVLRKLSAFDGQLRETGRWRSPAGWQDDLGEIKGRTIGLVGFGEVPIILAPILSAMGARVLYCSRSSKPDQPYRQVSKAELLADSDVISLHLPETAETRGWLDAAAITQMKPGAVLINTARGGLVDESALVSALQSGKLAGAGLDVFAAEPVTGDSAVLQLRNVVVTPHVAWLTRDTLERSLAVAVDNARRLIAGEALAHQIA</sequence>
<dbReference type="InterPro" id="IPR029753">
    <property type="entry name" value="D-isomer_DH_CS"/>
</dbReference>
<dbReference type="GO" id="GO:0051287">
    <property type="term" value="F:NAD binding"/>
    <property type="evidence" value="ECO:0007669"/>
    <property type="project" value="InterPro"/>
</dbReference>
<dbReference type="PROSITE" id="PS00671">
    <property type="entry name" value="D_2_HYDROXYACID_DH_3"/>
    <property type="match status" value="1"/>
</dbReference>
<dbReference type="Gene3D" id="3.40.50.720">
    <property type="entry name" value="NAD(P)-binding Rossmann-like Domain"/>
    <property type="match status" value="2"/>
</dbReference>
<feature type="non-terminal residue" evidence="6">
    <location>
        <position position="1"/>
    </location>
</feature>
<evidence type="ECO:0000259" key="5">
    <source>
        <dbReference type="Pfam" id="PF02826"/>
    </source>
</evidence>
<dbReference type="PANTHER" id="PTHR43761:SF1">
    <property type="entry name" value="D-ISOMER SPECIFIC 2-HYDROXYACID DEHYDROGENASE CATALYTIC DOMAIN-CONTAINING PROTEIN-RELATED"/>
    <property type="match status" value="1"/>
</dbReference>
<dbReference type="PANTHER" id="PTHR43761">
    <property type="entry name" value="D-ISOMER SPECIFIC 2-HYDROXYACID DEHYDROGENASE FAMILY PROTEIN (AFU_ORTHOLOGUE AFUA_1G13630)"/>
    <property type="match status" value="1"/>
</dbReference>